<proteinExistence type="predicted"/>
<dbReference type="Pfam" id="PF10615">
    <property type="entry name" value="DUF2470"/>
    <property type="match status" value="1"/>
</dbReference>
<evidence type="ECO:0000313" key="3">
    <source>
        <dbReference type="Proteomes" id="UP000265581"/>
    </source>
</evidence>
<evidence type="ECO:0000259" key="1">
    <source>
        <dbReference type="Pfam" id="PF10615"/>
    </source>
</evidence>
<accession>A0A371PCX5</accession>
<dbReference type="InterPro" id="IPR019595">
    <property type="entry name" value="DUF2470"/>
</dbReference>
<dbReference type="AlphaFoldDB" id="A0A371PCX5"/>
<comment type="caution">
    <text evidence="2">The sequence shown here is derived from an EMBL/GenBank/DDBJ whole genome shotgun (WGS) entry which is preliminary data.</text>
</comment>
<dbReference type="InterPro" id="IPR037119">
    <property type="entry name" value="Haem_oxidase_HugZ-like_sf"/>
</dbReference>
<name>A0A371PCX5_9ACTN</name>
<feature type="domain" description="DUF2470" evidence="1">
    <location>
        <begin position="11"/>
        <end position="83"/>
    </location>
</feature>
<reference evidence="2 3" key="1">
    <citation type="submission" date="2018-08" db="EMBL/GenBank/DDBJ databases">
        <title>Aeromicrobium sp. M2KJ-4, whole genome shotgun sequence.</title>
        <authorList>
            <person name="Tuo L."/>
        </authorList>
    </citation>
    <scope>NUCLEOTIDE SEQUENCE [LARGE SCALE GENOMIC DNA]</scope>
    <source>
        <strain evidence="2 3">M2KJ-4</strain>
    </source>
</reference>
<gene>
    <name evidence="2" type="ORF">DX116_06540</name>
</gene>
<evidence type="ECO:0000313" key="2">
    <source>
        <dbReference type="EMBL" id="REK73220.1"/>
    </source>
</evidence>
<dbReference type="Gene3D" id="3.20.180.10">
    <property type="entry name" value="PNP-oxidase-like"/>
    <property type="match status" value="1"/>
</dbReference>
<dbReference type="OrthoDB" id="5116982at2"/>
<organism evidence="2 3">
    <name type="scientific">Aeromicrobium endophyticum</name>
    <dbReference type="NCBI Taxonomy" id="2292704"/>
    <lineage>
        <taxon>Bacteria</taxon>
        <taxon>Bacillati</taxon>
        <taxon>Actinomycetota</taxon>
        <taxon>Actinomycetes</taxon>
        <taxon>Propionibacteriales</taxon>
        <taxon>Nocardioidaceae</taxon>
        <taxon>Aeromicrobium</taxon>
    </lineage>
</organism>
<keyword evidence="3" id="KW-1185">Reference proteome</keyword>
<dbReference type="RefSeq" id="WP_119703333.1">
    <property type="nucleotide sequence ID" value="NZ_JBHSOI010000001.1"/>
</dbReference>
<protein>
    <submittedName>
        <fullName evidence="2">DUF2470 domain-containing protein</fullName>
    </submittedName>
</protein>
<sequence>MTSFSPDVVGAILHHMNDDHTDDSLTIVRAFADPAAEAATMTGVDAEGGTWDVVVDGRTRSHTVPWLGQVVERADIRREVVRLHDAAVAELGLPAREAH</sequence>
<dbReference type="Proteomes" id="UP000265581">
    <property type="component" value="Unassembled WGS sequence"/>
</dbReference>
<dbReference type="EMBL" id="QUBR01000001">
    <property type="protein sequence ID" value="REK73220.1"/>
    <property type="molecule type" value="Genomic_DNA"/>
</dbReference>